<comment type="caution">
    <text evidence="4">The sequence shown here is derived from an EMBL/GenBank/DDBJ whole genome shotgun (WGS) entry which is preliminary data.</text>
</comment>
<dbReference type="GO" id="GO:0016279">
    <property type="term" value="F:protein-lysine N-methyltransferase activity"/>
    <property type="evidence" value="ECO:0007669"/>
    <property type="project" value="InterPro"/>
</dbReference>
<accession>A0A0M0BNX8</accession>
<reference evidence="4 5" key="1">
    <citation type="submission" date="2015-06" db="EMBL/GenBank/DDBJ databases">
        <title>New insights into the roles of widespread benthic archaea in carbon and nitrogen cycling.</title>
        <authorList>
            <person name="Lazar C.S."/>
            <person name="Baker B.J."/>
            <person name="Seitz K.W."/>
            <person name="Hyde A.S."/>
            <person name="Dick G.J."/>
            <person name="Hinrichs K.-U."/>
            <person name="Teske A.P."/>
        </authorList>
    </citation>
    <scope>NUCLEOTIDE SEQUENCE [LARGE SCALE GENOMIC DNA]</scope>
    <source>
        <strain evidence="4">DG-45</strain>
    </source>
</reference>
<evidence type="ECO:0000256" key="1">
    <source>
        <dbReference type="ARBA" id="ARBA00022603"/>
    </source>
</evidence>
<dbReference type="PATRIC" id="fig|1685127.3.peg.1343"/>
<proteinExistence type="predicted"/>
<dbReference type="EMBL" id="LFWZ01000045">
    <property type="protein sequence ID" value="KON30011.1"/>
    <property type="molecule type" value="Genomic_DNA"/>
</dbReference>
<dbReference type="AlphaFoldDB" id="A0A0M0BNX8"/>
<evidence type="ECO:0000313" key="5">
    <source>
        <dbReference type="Proteomes" id="UP000037210"/>
    </source>
</evidence>
<dbReference type="InterPro" id="IPR029063">
    <property type="entry name" value="SAM-dependent_MTases_sf"/>
</dbReference>
<keyword evidence="3" id="KW-0949">S-adenosyl-L-methionine</keyword>
<dbReference type="PANTHER" id="PTHR13610">
    <property type="entry name" value="METHYLTRANSFERASE DOMAIN-CONTAINING PROTEIN"/>
    <property type="match status" value="1"/>
</dbReference>
<protein>
    <recommendedName>
        <fullName evidence="6">Methyltransferase domain-containing protein</fullName>
    </recommendedName>
</protein>
<dbReference type="PANTHER" id="PTHR13610:SF11">
    <property type="entry name" value="METHYLTRANSFERASE DOMAIN-CONTAINING PROTEIN"/>
    <property type="match status" value="1"/>
</dbReference>
<dbReference type="SUPFAM" id="SSF53335">
    <property type="entry name" value="S-adenosyl-L-methionine-dependent methyltransferases"/>
    <property type="match status" value="1"/>
</dbReference>
<organism evidence="4 5">
    <name type="scientific">miscellaneous Crenarchaeota group-15 archaeon DG-45</name>
    <dbReference type="NCBI Taxonomy" id="1685127"/>
    <lineage>
        <taxon>Archaea</taxon>
        <taxon>Candidatus Bathyarchaeota</taxon>
        <taxon>MCG-15</taxon>
    </lineage>
</organism>
<name>A0A0M0BNX8_9ARCH</name>
<sequence>MKAVRRMLGMAEVGPGDTLYDLGSGDGRFLIAAARELGARAVGIEADPLRVALSRLRIRAAGLQGMASVRWGNFFRVDLGEASVVTIYQSQGTNNDLRAKLERELRPGARVVSYMFTFDGWEPAEADEDSNVYLYVIGRSRGRGGAPGTIQPSLK</sequence>
<keyword evidence="2" id="KW-0808">Transferase</keyword>
<evidence type="ECO:0000313" key="4">
    <source>
        <dbReference type="EMBL" id="KON30011.1"/>
    </source>
</evidence>
<dbReference type="InterPro" id="IPR026170">
    <property type="entry name" value="FAM173A/B"/>
</dbReference>
<evidence type="ECO:0000256" key="3">
    <source>
        <dbReference type="ARBA" id="ARBA00022691"/>
    </source>
</evidence>
<evidence type="ECO:0008006" key="6">
    <source>
        <dbReference type="Google" id="ProtNLM"/>
    </source>
</evidence>
<keyword evidence="1" id="KW-0489">Methyltransferase</keyword>
<dbReference type="Proteomes" id="UP000037210">
    <property type="component" value="Unassembled WGS sequence"/>
</dbReference>
<dbReference type="CDD" id="cd02440">
    <property type="entry name" value="AdoMet_MTases"/>
    <property type="match status" value="1"/>
</dbReference>
<dbReference type="Gene3D" id="3.40.50.150">
    <property type="entry name" value="Vaccinia Virus protein VP39"/>
    <property type="match status" value="1"/>
</dbReference>
<gene>
    <name evidence="4" type="ORF">AC482_05055</name>
</gene>
<evidence type="ECO:0000256" key="2">
    <source>
        <dbReference type="ARBA" id="ARBA00022679"/>
    </source>
</evidence>
<dbReference type="GO" id="GO:0032259">
    <property type="term" value="P:methylation"/>
    <property type="evidence" value="ECO:0007669"/>
    <property type="project" value="UniProtKB-KW"/>
</dbReference>